<comment type="caution">
    <text evidence="1">The sequence shown here is derived from an EMBL/GenBank/DDBJ whole genome shotgun (WGS) entry which is preliminary data.</text>
</comment>
<dbReference type="EMBL" id="JAXOFX010000006">
    <property type="protein sequence ID" value="MDZ5472231.1"/>
    <property type="molecule type" value="Genomic_DNA"/>
</dbReference>
<evidence type="ECO:0000313" key="2">
    <source>
        <dbReference type="Proteomes" id="UP001290455"/>
    </source>
</evidence>
<keyword evidence="2" id="KW-1185">Reference proteome</keyword>
<evidence type="ECO:0000313" key="1">
    <source>
        <dbReference type="EMBL" id="MDZ5472231.1"/>
    </source>
</evidence>
<dbReference type="RefSeq" id="WP_322446537.1">
    <property type="nucleotide sequence ID" value="NZ_JAXOFX010000006.1"/>
</dbReference>
<dbReference type="Gene3D" id="2.130.10.10">
    <property type="entry name" value="YVTN repeat-like/Quinoprotein amine dehydrogenase"/>
    <property type="match status" value="2"/>
</dbReference>
<protein>
    <submittedName>
        <fullName evidence="1">Uncharacterized protein</fullName>
    </submittedName>
</protein>
<organism evidence="1 2">
    <name type="scientific">Robertmurraya mangrovi</name>
    <dbReference type="NCBI Taxonomy" id="3098077"/>
    <lineage>
        <taxon>Bacteria</taxon>
        <taxon>Bacillati</taxon>
        <taxon>Bacillota</taxon>
        <taxon>Bacilli</taxon>
        <taxon>Bacillales</taxon>
        <taxon>Bacillaceae</taxon>
        <taxon>Robertmurraya</taxon>
    </lineage>
</organism>
<proteinExistence type="predicted"/>
<dbReference type="InterPro" id="IPR015943">
    <property type="entry name" value="WD40/YVTN_repeat-like_dom_sf"/>
</dbReference>
<name>A0ABU5IYP1_9BACI</name>
<gene>
    <name evidence="1" type="ORF">SM124_10775</name>
</gene>
<reference evidence="1 2" key="1">
    <citation type="submission" date="2023-11" db="EMBL/GenBank/DDBJ databases">
        <title>Bacillus jintuensis, isolated from a mudflat on the Beibu Gulf coast.</title>
        <authorList>
            <person name="Li M."/>
        </authorList>
    </citation>
    <scope>NUCLEOTIDE SEQUENCE [LARGE SCALE GENOMIC DNA]</scope>
    <source>
        <strain evidence="1 2">31A1R</strain>
    </source>
</reference>
<dbReference type="SUPFAM" id="SSF69322">
    <property type="entry name" value="Tricorn protease domain 2"/>
    <property type="match status" value="1"/>
</dbReference>
<sequence length="542" mass="62029">MNIQLEQIIGSTPFPGNGRMTGSYFCENKELISITSIFDLYGWEVKNIGNGSSSSVLLKHRVTINQVDTGKRIATLDTKYEINEVSFHPSKPIVAIATGSYDGGYLYEGELLIWNYETNTTNRVFEENREVVSARFDDHGDTIVFTLSPRDDQEKREVGLYYIHKTNHIHRTIKLSKLPLVATREFKIQPRTMQRNKMIKEETIARLKELQPNYEFRTNIWAVKSLSETEILSSGECHFLEKWKDGQRECAHTLYARGVQILFSSDEKTIFVNTEAVKLHPEFKFEVPDYYLISFDTKTLQPLHQTSLQRPTVVTMNKENNVLLKSVYDSTFGRDKDILMNGDHTILQEWDANKPIGYLRANGKSHFYFLTSEKKRGNTSYQIWELDSVTFEQKELVTVTVPPQIQNREKAELFLRVDESFLLEDEDGPAFIIAAKVYPLGGSIEDCHYISRMDSFNGENLWVTRVTGQILSMCEVKAYNLIIFSTDDGQLGILSSKTGELIDLISVEIEGSNTMVLSIDVRDNKIVAGTIDGHILCYQIRN</sequence>
<accession>A0ABU5IYP1</accession>
<dbReference type="Proteomes" id="UP001290455">
    <property type="component" value="Unassembled WGS sequence"/>
</dbReference>